<dbReference type="EMBL" id="JAQIZT010000014">
    <property type="protein sequence ID" value="KAJ6973735.1"/>
    <property type="molecule type" value="Genomic_DNA"/>
</dbReference>
<evidence type="ECO:0000313" key="4">
    <source>
        <dbReference type="EMBL" id="KAJ6973735.1"/>
    </source>
</evidence>
<dbReference type="SUPFAM" id="SSF47973">
    <property type="entry name" value="Ribosomal protein S7"/>
    <property type="match status" value="1"/>
</dbReference>
<reference evidence="4" key="1">
    <citation type="journal article" date="2023" name="Mol. Ecol. Resour.">
        <title>Chromosome-level genome assembly of a triploid poplar Populus alba 'Berolinensis'.</title>
        <authorList>
            <person name="Chen S."/>
            <person name="Yu Y."/>
            <person name="Wang X."/>
            <person name="Wang S."/>
            <person name="Zhang T."/>
            <person name="Zhou Y."/>
            <person name="He R."/>
            <person name="Meng N."/>
            <person name="Wang Y."/>
            <person name="Liu W."/>
            <person name="Liu Z."/>
            <person name="Liu J."/>
            <person name="Guo Q."/>
            <person name="Huang H."/>
            <person name="Sederoff R.R."/>
            <person name="Wang G."/>
            <person name="Qu G."/>
            <person name="Chen S."/>
        </authorList>
    </citation>
    <scope>NUCLEOTIDE SEQUENCE</scope>
    <source>
        <strain evidence="4">SC-2020</strain>
    </source>
</reference>
<dbReference type="AlphaFoldDB" id="A0AAD6LV98"/>
<accession>A0AAD6LV98</accession>
<evidence type="ECO:0000256" key="1">
    <source>
        <dbReference type="ARBA" id="ARBA00007151"/>
    </source>
</evidence>
<evidence type="ECO:0000256" key="3">
    <source>
        <dbReference type="ARBA" id="ARBA00023274"/>
    </source>
</evidence>
<dbReference type="Proteomes" id="UP001164929">
    <property type="component" value="Chromosome 14"/>
</dbReference>
<proteinExistence type="inferred from homology"/>
<name>A0AAD6LV98_9ROSI</name>
<keyword evidence="5" id="KW-1185">Reference proteome</keyword>
<dbReference type="GO" id="GO:1990904">
    <property type="term" value="C:ribonucleoprotein complex"/>
    <property type="evidence" value="ECO:0007669"/>
    <property type="project" value="UniProtKB-KW"/>
</dbReference>
<comment type="caution">
    <text evidence="4">The sequence shown here is derived from an EMBL/GenBank/DDBJ whole genome shotgun (WGS) entry which is preliminary data.</text>
</comment>
<dbReference type="GO" id="GO:0005840">
    <property type="term" value="C:ribosome"/>
    <property type="evidence" value="ECO:0007669"/>
    <property type="project" value="UniProtKB-KW"/>
</dbReference>
<comment type="similarity">
    <text evidence="1">Belongs to the universal ribosomal protein uS7 family.</text>
</comment>
<dbReference type="InterPro" id="IPR036823">
    <property type="entry name" value="Ribosomal_uS7_dom_sf"/>
</dbReference>
<dbReference type="Gene3D" id="1.10.455.10">
    <property type="entry name" value="Ribosomal protein S7 domain"/>
    <property type="match status" value="1"/>
</dbReference>
<organism evidence="4 5">
    <name type="scientific">Populus alba x Populus x berolinensis</name>
    <dbReference type="NCBI Taxonomy" id="444605"/>
    <lineage>
        <taxon>Eukaryota</taxon>
        <taxon>Viridiplantae</taxon>
        <taxon>Streptophyta</taxon>
        <taxon>Embryophyta</taxon>
        <taxon>Tracheophyta</taxon>
        <taxon>Spermatophyta</taxon>
        <taxon>Magnoliopsida</taxon>
        <taxon>eudicotyledons</taxon>
        <taxon>Gunneridae</taxon>
        <taxon>Pentapetalae</taxon>
        <taxon>rosids</taxon>
        <taxon>fabids</taxon>
        <taxon>Malpighiales</taxon>
        <taxon>Salicaceae</taxon>
        <taxon>Saliceae</taxon>
        <taxon>Populus</taxon>
    </lineage>
</organism>
<gene>
    <name evidence="4" type="ORF">NC653_033924</name>
</gene>
<protein>
    <recommendedName>
        <fullName evidence="6">Ribosomal protein S7</fullName>
    </recommendedName>
</protein>
<evidence type="ECO:0008006" key="6">
    <source>
        <dbReference type="Google" id="ProtNLM"/>
    </source>
</evidence>
<keyword evidence="3" id="KW-0687">Ribonucleoprotein</keyword>
<evidence type="ECO:0000313" key="5">
    <source>
        <dbReference type="Proteomes" id="UP001164929"/>
    </source>
</evidence>
<evidence type="ECO:0000256" key="2">
    <source>
        <dbReference type="ARBA" id="ARBA00022980"/>
    </source>
</evidence>
<keyword evidence="2" id="KW-0689">Ribosomal protein</keyword>
<sequence length="108" mass="12501">MSRRGTVKEKTAKSNLIYRNRLVNMLVNHIMKHGKKIIGLSNSLLSHEKDSTKDKNKSIICFASSNTIHTRKSTCYLLVIRSILKTSRLKYGFQIKFRIGGCCQREWQ</sequence>